<dbReference type="PANTHER" id="PTHR38743:SF2">
    <property type="entry name" value="DUF2185 DOMAIN-CONTAINING PROTEIN"/>
    <property type="match status" value="1"/>
</dbReference>
<sequence length="195" mass="22369">MEKSYYLEDVTASARLNPRHFLMPSNEELNNLKAGDKVRLFFVFNFETEDGCRAERMWIELSEINGTQFTGYLTNKPLYIKDLSAGDLITFERKHIASVLLPHWPDATKKAIITQRALEMRAVNWLVREEPFNETDSGWQLFYGDEDDTYLEDADNAAIVSLEEVLDFEPLLEEAFQGSHGAYEWDAATGKFAAV</sequence>
<organism evidence="3 4">
    <name type="scientific">Filimonas zeae</name>
    <dbReference type="NCBI Taxonomy" id="1737353"/>
    <lineage>
        <taxon>Bacteria</taxon>
        <taxon>Pseudomonadati</taxon>
        <taxon>Bacteroidota</taxon>
        <taxon>Chitinophagia</taxon>
        <taxon>Chitinophagales</taxon>
        <taxon>Chitinophagaceae</taxon>
        <taxon>Filimonas</taxon>
    </lineage>
</organism>
<dbReference type="PANTHER" id="PTHR38743">
    <property type="entry name" value="SIMILAR TO GLYOXYLASE I FAMILY PROTEIN"/>
    <property type="match status" value="1"/>
</dbReference>
<evidence type="ECO:0008006" key="5">
    <source>
        <dbReference type="Google" id="ProtNLM"/>
    </source>
</evidence>
<accession>A0A917IRI2</accession>
<evidence type="ECO:0000313" key="4">
    <source>
        <dbReference type="Proteomes" id="UP000627292"/>
    </source>
</evidence>
<dbReference type="Proteomes" id="UP000627292">
    <property type="component" value="Unassembled WGS sequence"/>
</dbReference>
<protein>
    <recommendedName>
        <fullName evidence="5">DUF2185 domain-containing protein</fullName>
    </recommendedName>
</protein>
<dbReference type="InterPro" id="IPR018756">
    <property type="entry name" value="DUF2314"/>
</dbReference>
<evidence type="ECO:0000313" key="3">
    <source>
        <dbReference type="EMBL" id="GGH61560.1"/>
    </source>
</evidence>
<dbReference type="RefSeq" id="WP_188950934.1">
    <property type="nucleotide sequence ID" value="NZ_BMIB01000001.1"/>
</dbReference>
<name>A0A917IRI2_9BACT</name>
<comment type="caution">
    <text evidence="3">The sequence shown here is derived from an EMBL/GenBank/DDBJ whole genome shotgun (WGS) entry which is preliminary data.</text>
</comment>
<dbReference type="EMBL" id="BMIB01000001">
    <property type="protein sequence ID" value="GGH61560.1"/>
    <property type="molecule type" value="Genomic_DNA"/>
</dbReference>
<feature type="domain" description="DUF2314" evidence="2">
    <location>
        <begin position="45"/>
        <end position="97"/>
    </location>
</feature>
<evidence type="ECO:0000259" key="1">
    <source>
        <dbReference type="Pfam" id="PF09951"/>
    </source>
</evidence>
<dbReference type="AlphaFoldDB" id="A0A917IRI2"/>
<keyword evidence="4" id="KW-1185">Reference proteome</keyword>
<dbReference type="InterPro" id="IPR018689">
    <property type="entry name" value="Imm33_dom"/>
</dbReference>
<proteinExistence type="predicted"/>
<gene>
    <name evidence="3" type="ORF">GCM10011379_10670</name>
</gene>
<dbReference type="Pfam" id="PF09951">
    <property type="entry name" value="Imm33"/>
    <property type="match status" value="1"/>
</dbReference>
<evidence type="ECO:0000259" key="2">
    <source>
        <dbReference type="Pfam" id="PF10077"/>
    </source>
</evidence>
<dbReference type="Pfam" id="PF10077">
    <property type="entry name" value="DUF2314"/>
    <property type="match status" value="1"/>
</dbReference>
<reference evidence="3" key="1">
    <citation type="journal article" date="2014" name="Int. J. Syst. Evol. Microbiol.">
        <title>Complete genome sequence of Corynebacterium casei LMG S-19264T (=DSM 44701T), isolated from a smear-ripened cheese.</title>
        <authorList>
            <consortium name="US DOE Joint Genome Institute (JGI-PGF)"/>
            <person name="Walter F."/>
            <person name="Albersmeier A."/>
            <person name="Kalinowski J."/>
            <person name="Ruckert C."/>
        </authorList>
    </citation>
    <scope>NUCLEOTIDE SEQUENCE</scope>
    <source>
        <strain evidence="3">CGMCC 1.15290</strain>
    </source>
</reference>
<feature type="domain" description="Immunity protein Imm33" evidence="1">
    <location>
        <begin position="112"/>
        <end position="191"/>
    </location>
</feature>
<reference evidence="3" key="2">
    <citation type="submission" date="2020-09" db="EMBL/GenBank/DDBJ databases">
        <authorList>
            <person name="Sun Q."/>
            <person name="Zhou Y."/>
        </authorList>
    </citation>
    <scope>NUCLEOTIDE SEQUENCE</scope>
    <source>
        <strain evidence="3">CGMCC 1.15290</strain>
    </source>
</reference>